<sequence>MNRTGRCAAAIMIIVTAATCLAGCSERPDPGTTPVPSSPAPSTDPSTATTPSSTSPSATPTPSAATPTKSPDPEAERPDPRWRFFTEDRRRYRSPWFDGARRIMIDYGCTDAPYYSPDSRCDDGEGFHHGIDIALPCGTLLRAGAAGRVIGPDRPGRPGAAYGAKAFRIRVETADGPADVLIGHARKVLVRPGDRVRTGQPIAETGDLGAPDGCHLHFEQRAVDGGLGTATDPSDLLALRRP</sequence>
<dbReference type="Pfam" id="PF01551">
    <property type="entry name" value="Peptidase_M23"/>
    <property type="match status" value="1"/>
</dbReference>
<feature type="compositionally biased region" description="Low complexity" evidence="1">
    <location>
        <begin position="40"/>
        <end position="69"/>
    </location>
</feature>
<evidence type="ECO:0000259" key="3">
    <source>
        <dbReference type="Pfam" id="PF01551"/>
    </source>
</evidence>
<feature type="chain" id="PRO_5038788289" evidence="2">
    <location>
        <begin position="23"/>
        <end position="242"/>
    </location>
</feature>
<keyword evidence="5" id="KW-1185">Reference proteome</keyword>
<feature type="compositionally biased region" description="Basic and acidic residues" evidence="1">
    <location>
        <begin position="71"/>
        <end position="82"/>
    </location>
</feature>
<protein>
    <submittedName>
        <fullName evidence="4">Murein DD-endopeptidase MepM/ murein hydrolase activator NlpD</fullName>
    </submittedName>
</protein>
<organism evidence="4 5">
    <name type="scientific">Microlunatus parietis</name>
    <dbReference type="NCBI Taxonomy" id="682979"/>
    <lineage>
        <taxon>Bacteria</taxon>
        <taxon>Bacillati</taxon>
        <taxon>Actinomycetota</taxon>
        <taxon>Actinomycetes</taxon>
        <taxon>Propionibacteriales</taxon>
        <taxon>Propionibacteriaceae</taxon>
        <taxon>Microlunatus</taxon>
    </lineage>
</organism>
<dbReference type="GO" id="GO:0004222">
    <property type="term" value="F:metalloendopeptidase activity"/>
    <property type="evidence" value="ECO:0007669"/>
    <property type="project" value="TreeGrafter"/>
</dbReference>
<dbReference type="SUPFAM" id="SSF51261">
    <property type="entry name" value="Duplicated hybrid motif"/>
    <property type="match status" value="1"/>
</dbReference>
<dbReference type="AlphaFoldDB" id="A0A7Y9I3L6"/>
<evidence type="ECO:0000313" key="4">
    <source>
        <dbReference type="EMBL" id="NYE69578.1"/>
    </source>
</evidence>
<feature type="signal peptide" evidence="2">
    <location>
        <begin position="1"/>
        <end position="22"/>
    </location>
</feature>
<keyword evidence="4" id="KW-0378">Hydrolase</keyword>
<evidence type="ECO:0000256" key="2">
    <source>
        <dbReference type="SAM" id="SignalP"/>
    </source>
</evidence>
<name>A0A7Y9I3L6_9ACTN</name>
<dbReference type="InterPro" id="IPR050570">
    <property type="entry name" value="Cell_wall_metabolism_enzyme"/>
</dbReference>
<reference evidence="4 5" key="1">
    <citation type="submission" date="2020-07" db="EMBL/GenBank/DDBJ databases">
        <title>Sequencing the genomes of 1000 actinobacteria strains.</title>
        <authorList>
            <person name="Klenk H.-P."/>
        </authorList>
    </citation>
    <scope>NUCLEOTIDE SEQUENCE [LARGE SCALE GENOMIC DNA]</scope>
    <source>
        <strain evidence="4 5">DSM 22083</strain>
    </source>
</reference>
<dbReference type="EMBL" id="JACCBU010000001">
    <property type="protein sequence ID" value="NYE69578.1"/>
    <property type="molecule type" value="Genomic_DNA"/>
</dbReference>
<comment type="caution">
    <text evidence="4">The sequence shown here is derived from an EMBL/GenBank/DDBJ whole genome shotgun (WGS) entry which is preliminary data.</text>
</comment>
<dbReference type="PANTHER" id="PTHR21666:SF270">
    <property type="entry name" value="MUREIN HYDROLASE ACTIVATOR ENVC"/>
    <property type="match status" value="1"/>
</dbReference>
<accession>A0A7Y9I3L6</accession>
<proteinExistence type="predicted"/>
<dbReference type="Gene3D" id="2.70.70.10">
    <property type="entry name" value="Glucose Permease (Domain IIA)"/>
    <property type="match status" value="1"/>
</dbReference>
<dbReference type="InterPro" id="IPR016047">
    <property type="entry name" value="M23ase_b-sheet_dom"/>
</dbReference>
<dbReference type="RefSeq" id="WP_179748440.1">
    <property type="nucleotide sequence ID" value="NZ_JACCBU010000001.1"/>
</dbReference>
<keyword evidence="2" id="KW-0732">Signal</keyword>
<dbReference type="Proteomes" id="UP000569914">
    <property type="component" value="Unassembled WGS sequence"/>
</dbReference>
<gene>
    <name evidence="4" type="ORF">BKA15_000907</name>
</gene>
<feature type="domain" description="M23ase beta-sheet core" evidence="3">
    <location>
        <begin position="127"/>
        <end position="222"/>
    </location>
</feature>
<dbReference type="InterPro" id="IPR011055">
    <property type="entry name" value="Dup_hybrid_motif"/>
</dbReference>
<dbReference type="PANTHER" id="PTHR21666">
    <property type="entry name" value="PEPTIDASE-RELATED"/>
    <property type="match status" value="1"/>
</dbReference>
<dbReference type="CDD" id="cd12797">
    <property type="entry name" value="M23_peptidase"/>
    <property type="match status" value="1"/>
</dbReference>
<evidence type="ECO:0000256" key="1">
    <source>
        <dbReference type="SAM" id="MobiDB-lite"/>
    </source>
</evidence>
<feature type="region of interest" description="Disordered" evidence="1">
    <location>
        <begin position="27"/>
        <end position="82"/>
    </location>
</feature>
<evidence type="ECO:0000313" key="5">
    <source>
        <dbReference type="Proteomes" id="UP000569914"/>
    </source>
</evidence>